<dbReference type="OMA" id="TACMCCT"/>
<dbReference type="FunFam" id="1.20.1250.20:FF:000380">
    <property type="entry name" value="Transmembrane protein 180"/>
    <property type="match status" value="1"/>
</dbReference>
<protein>
    <recommendedName>
        <fullName evidence="5">Transmembrane protein 180</fullName>
    </recommendedName>
</protein>
<dbReference type="STRING" id="42514.ENSPNAP00000012821"/>
<dbReference type="AlphaFoldDB" id="A0A3B4CPW4"/>
<feature type="transmembrane region" description="Helical" evidence="2">
    <location>
        <begin position="167"/>
        <end position="189"/>
    </location>
</feature>
<keyword evidence="2" id="KW-0812">Transmembrane</keyword>
<organism evidence="3 4">
    <name type="scientific">Pygocentrus nattereri</name>
    <name type="common">Red-bellied piranha</name>
    <dbReference type="NCBI Taxonomy" id="42514"/>
    <lineage>
        <taxon>Eukaryota</taxon>
        <taxon>Metazoa</taxon>
        <taxon>Chordata</taxon>
        <taxon>Craniata</taxon>
        <taxon>Vertebrata</taxon>
        <taxon>Euteleostomi</taxon>
        <taxon>Actinopterygii</taxon>
        <taxon>Neopterygii</taxon>
        <taxon>Teleostei</taxon>
        <taxon>Ostariophysi</taxon>
        <taxon>Characiformes</taxon>
        <taxon>Characoidei</taxon>
        <taxon>Pygocentrus</taxon>
    </lineage>
</organism>
<dbReference type="Gene3D" id="1.20.1250.20">
    <property type="entry name" value="MFS general substrate transporter like domains"/>
    <property type="match status" value="1"/>
</dbReference>
<comment type="subcellular location">
    <subcellularLocation>
        <location evidence="1">Membrane</location>
        <topology evidence="1">Multi-pass membrane protein</topology>
    </subcellularLocation>
</comment>
<reference evidence="3 4" key="1">
    <citation type="submission" date="2020-10" db="EMBL/GenBank/DDBJ databases">
        <title>Pygocentrus nattereri (red-bellied piranha) genome, fPygNat1, primary haplotype.</title>
        <authorList>
            <person name="Myers G."/>
            <person name="Meyer A."/>
            <person name="Karagic N."/>
            <person name="Pippel M."/>
            <person name="Winkler S."/>
            <person name="Tracey A."/>
            <person name="Wood J."/>
            <person name="Formenti G."/>
            <person name="Howe K."/>
            <person name="Fedrigo O."/>
            <person name="Jarvis E.D."/>
        </authorList>
    </citation>
    <scope>NUCLEOTIDE SEQUENCE [LARGE SCALE GENOMIC DNA]</scope>
</reference>
<reference evidence="3" key="3">
    <citation type="submission" date="2025-09" db="UniProtKB">
        <authorList>
            <consortium name="Ensembl"/>
        </authorList>
    </citation>
    <scope>IDENTIFICATION</scope>
</reference>
<sequence length="480" mass="54027">MLQILRKLFSAHKNIMKHLRISAHPAAVAYSMTTLGSSMMNSIFSFYYVKLFLNKYRISEAAFHQSQVVYMIWNALNDPLFGYLQDNSNIQCCSLRRLSILYGAPFYSLAFLLTWFPWRDYAPEDWLSGVHLVVTLCAFDGMLTFVLLAQCALFAEISEHHHNRVRLIKYNQVASLLGSSSVLLCGLVSNNMDNFAAFQGFCFLVAVLGCICMVYTGLHSEGRFDRKYSDTDSQQPALSLSSVITMTWQIISNRDFQLFVVMNFFQVFMLAFCNNFAMIFVDHLIPADVLPSLAKSFMYGAGFICPQLLVLSSQNLLHVFGYYRLILMTFYVEAAAAALMLLLGPNHHYCLALFITANMILVQSAFSLFGLPLADIIDADLEKYKRSSPLSSMVFGTNALFTKPGQSLAPMLVVAILNQYGYEDIKDGKVTEPSAVNALHNIMFYLICIVPMCVTAVQVIAWKPFSIRNSHTTDSKYTEG</sequence>
<keyword evidence="4" id="KW-1185">Reference proteome</keyword>
<dbReference type="GO" id="GO:0016020">
    <property type="term" value="C:membrane"/>
    <property type="evidence" value="ECO:0007669"/>
    <property type="project" value="UniProtKB-SubCell"/>
</dbReference>
<keyword evidence="2" id="KW-1133">Transmembrane helix</keyword>
<dbReference type="CTD" id="100142644"/>
<feature type="transmembrane region" description="Helical" evidence="2">
    <location>
        <begin position="256"/>
        <end position="281"/>
    </location>
</feature>
<dbReference type="InterPro" id="IPR040035">
    <property type="entry name" value="TMEM180"/>
</dbReference>
<evidence type="ECO:0000256" key="1">
    <source>
        <dbReference type="ARBA" id="ARBA00004141"/>
    </source>
</evidence>
<proteinExistence type="predicted"/>
<evidence type="ECO:0000313" key="3">
    <source>
        <dbReference type="Ensembl" id="ENSPNAP00000012821.1"/>
    </source>
</evidence>
<keyword evidence="2" id="KW-0472">Membrane</keyword>
<dbReference type="OrthoDB" id="62987at2759"/>
<accession>A0A3B4CPW4</accession>
<evidence type="ECO:0008006" key="5">
    <source>
        <dbReference type="Google" id="ProtNLM"/>
    </source>
</evidence>
<reference evidence="3" key="2">
    <citation type="submission" date="2025-08" db="UniProtKB">
        <authorList>
            <consortium name="Ensembl"/>
        </authorList>
    </citation>
    <scope>IDENTIFICATION</scope>
</reference>
<dbReference type="Ensembl" id="ENSPNAT00000036677.2">
    <property type="protein sequence ID" value="ENSPNAP00000012821.1"/>
    <property type="gene ID" value="ENSPNAG00000003540.2"/>
</dbReference>
<dbReference type="SUPFAM" id="SSF103473">
    <property type="entry name" value="MFS general substrate transporter"/>
    <property type="match status" value="1"/>
</dbReference>
<dbReference type="RefSeq" id="XP_017556039.1">
    <property type="nucleotide sequence ID" value="XM_017700550.2"/>
</dbReference>
<feature type="transmembrane region" description="Helical" evidence="2">
    <location>
        <begin position="442"/>
        <end position="462"/>
    </location>
</feature>
<dbReference type="InterPro" id="IPR036259">
    <property type="entry name" value="MFS_trans_sf"/>
</dbReference>
<dbReference type="GeneTree" id="ENSGT00940000164377"/>
<name>A0A3B4CPW4_PYGNA</name>
<feature type="transmembrane region" description="Helical" evidence="2">
    <location>
        <begin position="293"/>
        <end position="311"/>
    </location>
</feature>
<dbReference type="GeneID" id="108429071"/>
<feature type="transmembrane region" description="Helical" evidence="2">
    <location>
        <begin position="130"/>
        <end position="155"/>
    </location>
</feature>
<dbReference type="PANTHER" id="PTHR28658:SF1">
    <property type="entry name" value="MAJOR FACILITATOR SUPERFAMILY DOMAIN CONTAINING 13B"/>
    <property type="match status" value="1"/>
</dbReference>
<dbReference type="Pfam" id="PF13347">
    <property type="entry name" value="MFS_2"/>
    <property type="match status" value="1"/>
</dbReference>
<evidence type="ECO:0000313" key="4">
    <source>
        <dbReference type="Proteomes" id="UP001501920"/>
    </source>
</evidence>
<feature type="transmembrane region" description="Helical" evidence="2">
    <location>
        <begin position="27"/>
        <end position="49"/>
    </location>
</feature>
<feature type="transmembrane region" description="Helical" evidence="2">
    <location>
        <begin position="323"/>
        <end position="345"/>
    </location>
</feature>
<feature type="transmembrane region" description="Helical" evidence="2">
    <location>
        <begin position="351"/>
        <end position="374"/>
    </location>
</feature>
<dbReference type="PANTHER" id="PTHR28658">
    <property type="entry name" value="TRANSMEMBRANE PROTEIN 180"/>
    <property type="match status" value="1"/>
</dbReference>
<evidence type="ECO:0000256" key="2">
    <source>
        <dbReference type="SAM" id="Phobius"/>
    </source>
</evidence>
<feature type="transmembrane region" description="Helical" evidence="2">
    <location>
        <begin position="100"/>
        <end position="118"/>
    </location>
</feature>
<dbReference type="Proteomes" id="UP001501920">
    <property type="component" value="Chromosome 1"/>
</dbReference>
<feature type="transmembrane region" description="Helical" evidence="2">
    <location>
        <begin position="195"/>
        <end position="218"/>
    </location>
</feature>